<evidence type="ECO:0000256" key="1">
    <source>
        <dbReference type="ARBA" id="ARBA00010116"/>
    </source>
</evidence>
<dbReference type="SUPFAM" id="SSF49373">
    <property type="entry name" value="Invasin/intimin cell-adhesion fragments"/>
    <property type="match status" value="4"/>
</dbReference>
<feature type="domain" description="Big-1" evidence="3">
    <location>
        <begin position="393"/>
        <end position="488"/>
    </location>
</feature>
<dbReference type="InterPro" id="IPR013783">
    <property type="entry name" value="Ig-like_fold"/>
</dbReference>
<dbReference type="PROSITE" id="PS51127">
    <property type="entry name" value="BIG1"/>
    <property type="match status" value="1"/>
</dbReference>
<dbReference type="RefSeq" id="WP_342631837.1">
    <property type="nucleotide sequence ID" value="NZ_CP152380.1"/>
</dbReference>
<dbReference type="Gene3D" id="2.60.40.10">
    <property type="entry name" value="Immunoglobulins"/>
    <property type="match status" value="3"/>
</dbReference>
<proteinExistence type="inferred from homology"/>
<evidence type="ECO:0000259" key="3">
    <source>
        <dbReference type="PROSITE" id="PS51127"/>
    </source>
</evidence>
<evidence type="ECO:0000313" key="5">
    <source>
        <dbReference type="Proteomes" id="UP001445268"/>
    </source>
</evidence>
<keyword evidence="5" id="KW-1185">Reference proteome</keyword>
<comment type="similarity">
    <text evidence="1">Belongs to the intimin/invasin family.</text>
</comment>
<dbReference type="SMART" id="SM00634">
    <property type="entry name" value="BID_1"/>
    <property type="match status" value="3"/>
</dbReference>
<dbReference type="PANTHER" id="PTHR39576:SF1">
    <property type="entry name" value="INVASIN"/>
    <property type="match status" value="1"/>
</dbReference>
<accession>A0ABZ3E4J7</accession>
<dbReference type="InterPro" id="IPR051715">
    <property type="entry name" value="Intimin-Invasin_domain"/>
</dbReference>
<organism evidence="4 5">
    <name type="scientific">Marinobacter alkaliphilus</name>
    <dbReference type="NCBI Taxonomy" id="254719"/>
    <lineage>
        <taxon>Bacteria</taxon>
        <taxon>Pseudomonadati</taxon>
        <taxon>Pseudomonadota</taxon>
        <taxon>Gammaproteobacteria</taxon>
        <taxon>Pseudomonadales</taxon>
        <taxon>Marinobacteraceae</taxon>
        <taxon>Marinobacter</taxon>
    </lineage>
</organism>
<sequence>MIFSKLPNKAVTTPEVAVLMQGMRSEKAFAVTKTGDIKMSGKFLARASALSLAFVLAACGGDDSSSSLSGVSDQTGNGSGTPGSGNGDSSSGGTDDGITVGSLRLSASPVQLGTGDTAESTIIAFAKDADNILLTGVPVAFSVDNDAALAAKVVETDENGRAVNTLTSPSNAQNRVATVTAKIGDQEATIAITINGTNLSLEGPASVSAGDTPQFTATLENSQNTGVALEQIAISNSNPQNQLTWETNTTSDNGTVTFNYIANQAGTDTITVSAFSGENTITSTKEVTVADNTFSFTGPAGDEIDIDTLTTVTLTWEENGTPISGQPVQFFSSRGSIIGASQVSTDGAGNASVTVESQTAGPAIIQAKATDPSTSLEISTDKRFEFVATTPSALNIQADRTQLQANESSRLTAVVRDNAGNLVKNQTVSFKILSDVSSGNLFPPAVTTNSLGRASTTFTAGASPSGRDQVEIGAEVGALNETFELTVSGGASRLTIGTGNEITEPDSDHYSKPWSVFVSDVNGQPVENAEVELAVIPVSFGKGEFIQVDTDGDGELDTWSPDRLITCPSEDINRNGILDATEVDVNGNGKLDPTNEAVVTTADNQTDQDGAVHFDIKYPQSSCAWTEVLIEARTRVSGTEYKESATVTLSCSSEDLLNLEVTPPSFNGGSKYGKTADCSTDE</sequence>
<dbReference type="PANTHER" id="PTHR39576">
    <property type="entry name" value="ATTACHING AND EFFACING PROTEIN HOMOLOG-RELATED-RELATED"/>
    <property type="match status" value="1"/>
</dbReference>
<dbReference type="InterPro" id="IPR008964">
    <property type="entry name" value="Invasin/intimin_cell_adhesion"/>
</dbReference>
<reference evidence="4 5" key="1">
    <citation type="submission" date="2024-04" db="EMBL/GenBank/DDBJ databases">
        <title>Marinobacter sp. SBY-1.</title>
        <authorList>
            <person name="Pan C."/>
        </authorList>
    </citation>
    <scope>NUCLEOTIDE SEQUENCE [LARGE SCALE GENOMIC DNA]</scope>
    <source>
        <strain evidence="4 5">SBY-1</strain>
    </source>
</reference>
<dbReference type="EMBL" id="CP152380">
    <property type="protein sequence ID" value="XAF54596.1"/>
    <property type="molecule type" value="Genomic_DNA"/>
</dbReference>
<dbReference type="Pfam" id="PF02369">
    <property type="entry name" value="Big_1"/>
    <property type="match status" value="2"/>
</dbReference>
<evidence type="ECO:0000313" key="4">
    <source>
        <dbReference type="EMBL" id="XAF54596.1"/>
    </source>
</evidence>
<dbReference type="InterPro" id="IPR003344">
    <property type="entry name" value="Big_1_dom"/>
</dbReference>
<gene>
    <name evidence="4" type="ORF">AAGT77_03340</name>
</gene>
<feature type="compositionally biased region" description="Low complexity" evidence="2">
    <location>
        <begin position="87"/>
        <end position="100"/>
    </location>
</feature>
<evidence type="ECO:0000256" key="2">
    <source>
        <dbReference type="SAM" id="MobiDB-lite"/>
    </source>
</evidence>
<dbReference type="Proteomes" id="UP001445268">
    <property type="component" value="Chromosome"/>
</dbReference>
<feature type="region of interest" description="Disordered" evidence="2">
    <location>
        <begin position="66"/>
        <end position="100"/>
    </location>
</feature>
<protein>
    <submittedName>
        <fullName evidence="4">Ig-like domain-containing protein</fullName>
    </submittedName>
</protein>
<feature type="compositionally biased region" description="Gly residues" evidence="2">
    <location>
        <begin position="77"/>
        <end position="86"/>
    </location>
</feature>
<name>A0ABZ3E4J7_9GAMM</name>
<feature type="compositionally biased region" description="Low complexity" evidence="2">
    <location>
        <begin position="66"/>
        <end position="76"/>
    </location>
</feature>